<evidence type="ECO:0000313" key="3">
    <source>
        <dbReference type="Proteomes" id="UP000238169"/>
    </source>
</evidence>
<sequence>MNLQVFSDLHLEGSPDTEETGVRPVPEADMLILAGDIDRGARAVRRFADWPRPVIYVHGNLEARSGHMLDVSRSIKMQTVGTSVSYLEMETHQVENVRFLGCCLWTDFELYGAPSPAMREAGQYMPEFTLFRSGVAKAFSPEYSLELHQSARAWLRAELAKPFNGQTIVITHHAPHPKSIPSRFIGDSLSPAFASDLSPLMQHVDLWIHGHVHASCDYLVGKCRVLCNPRGYMNRRGISDSSAYENRDFNPQLVVTT</sequence>
<dbReference type="Pfam" id="PF00149">
    <property type="entry name" value="Metallophos"/>
    <property type="match status" value="1"/>
</dbReference>
<dbReference type="InterPro" id="IPR004843">
    <property type="entry name" value="Calcineurin-like_PHP"/>
</dbReference>
<dbReference type="OrthoDB" id="356681at2"/>
<feature type="domain" description="Calcineurin-like phosphoesterase" evidence="1">
    <location>
        <begin position="5"/>
        <end position="214"/>
    </location>
</feature>
<evidence type="ECO:0000313" key="2">
    <source>
        <dbReference type="EMBL" id="SPB17801.1"/>
    </source>
</evidence>
<dbReference type="GO" id="GO:0016787">
    <property type="term" value="F:hydrolase activity"/>
    <property type="evidence" value="ECO:0007669"/>
    <property type="project" value="InterPro"/>
</dbReference>
<reference evidence="3" key="1">
    <citation type="submission" date="2018-01" db="EMBL/GenBank/DDBJ databases">
        <authorList>
            <person name="Peeters C."/>
        </authorList>
    </citation>
    <scope>NUCLEOTIDE SEQUENCE [LARGE SCALE GENOMIC DNA]</scope>
</reference>
<dbReference type="SUPFAM" id="SSF56300">
    <property type="entry name" value="Metallo-dependent phosphatases"/>
    <property type="match status" value="1"/>
</dbReference>
<dbReference type="Gene3D" id="3.60.21.10">
    <property type="match status" value="1"/>
</dbReference>
<dbReference type="AlphaFoldDB" id="A0A2U3IC75"/>
<protein>
    <submittedName>
        <fullName evidence="2">Metallophosphoesterase</fullName>
    </submittedName>
</protein>
<dbReference type="Proteomes" id="UP000238169">
    <property type="component" value="Unassembled WGS sequence"/>
</dbReference>
<dbReference type="RefSeq" id="WP_106857300.1">
    <property type="nucleotide sequence ID" value="NZ_OGTP01000023.1"/>
</dbReference>
<proteinExistence type="predicted"/>
<organism evidence="2 3">
    <name type="scientific">Caballeronia novacaledonica</name>
    <dbReference type="NCBI Taxonomy" id="1544861"/>
    <lineage>
        <taxon>Bacteria</taxon>
        <taxon>Pseudomonadati</taxon>
        <taxon>Pseudomonadota</taxon>
        <taxon>Betaproteobacteria</taxon>
        <taxon>Burkholderiales</taxon>
        <taxon>Burkholderiaceae</taxon>
        <taxon>Caballeronia</taxon>
    </lineage>
</organism>
<evidence type="ECO:0000259" key="1">
    <source>
        <dbReference type="Pfam" id="PF00149"/>
    </source>
</evidence>
<gene>
    <name evidence="2" type="ORF">NOV72_05004</name>
</gene>
<dbReference type="InterPro" id="IPR029052">
    <property type="entry name" value="Metallo-depent_PP-like"/>
</dbReference>
<accession>A0A2U3IC75</accession>
<name>A0A2U3IC75_9BURK</name>
<keyword evidence="3" id="KW-1185">Reference proteome</keyword>
<dbReference type="EMBL" id="OGTP01000023">
    <property type="protein sequence ID" value="SPB17801.1"/>
    <property type="molecule type" value="Genomic_DNA"/>
</dbReference>
<dbReference type="PANTHER" id="PTHR37844">
    <property type="entry name" value="SER/THR PROTEIN PHOSPHATASE SUPERFAMILY (AFU_ORTHOLOGUE AFUA_1G14840)"/>
    <property type="match status" value="1"/>
</dbReference>
<dbReference type="PANTHER" id="PTHR37844:SF2">
    <property type="entry name" value="SER_THR PROTEIN PHOSPHATASE SUPERFAMILY (AFU_ORTHOLOGUE AFUA_1G14840)"/>
    <property type="match status" value="1"/>
</dbReference>